<dbReference type="InterPro" id="IPR022385">
    <property type="entry name" value="Rhs_assc_core"/>
</dbReference>
<dbReference type="InterPro" id="IPR051216">
    <property type="entry name" value="Teneurin"/>
</dbReference>
<dbReference type="InterPro" id="IPR056820">
    <property type="entry name" value="TEN_TTR-like"/>
</dbReference>
<dbReference type="InterPro" id="IPR056823">
    <property type="entry name" value="TEN-like_YD-shell"/>
</dbReference>
<feature type="domain" description="BIG2" evidence="5">
    <location>
        <begin position="231"/>
        <end position="311"/>
    </location>
</feature>
<dbReference type="Pfam" id="PF25023">
    <property type="entry name" value="TEN_YD-shell"/>
    <property type="match status" value="1"/>
</dbReference>
<dbReference type="Gene3D" id="2.60.40.1080">
    <property type="match status" value="1"/>
</dbReference>
<keyword evidence="1" id="KW-0245">EGF-like domain</keyword>
<dbReference type="Proteomes" id="UP000326944">
    <property type="component" value="Chromosome"/>
</dbReference>
<protein>
    <submittedName>
        <fullName evidence="6">DUF5011 domain-containing protein</fullName>
    </submittedName>
</protein>
<evidence type="ECO:0000256" key="2">
    <source>
        <dbReference type="ARBA" id="ARBA00022737"/>
    </source>
</evidence>
<dbReference type="Gene3D" id="2.60.40.10">
    <property type="entry name" value="Immunoglobulins"/>
    <property type="match status" value="1"/>
</dbReference>
<dbReference type="RefSeq" id="WP_152306761.1">
    <property type="nucleotide sequence ID" value="NZ_CP043617.1"/>
</dbReference>
<reference evidence="6 7" key="1">
    <citation type="submission" date="2019-09" db="EMBL/GenBank/DDBJ databases">
        <title>Sulfurimonas gotlandica sp. nov., a chemoautotrophic and psychrotolerant epsilonproteobacterium isolated from a pelagic redoxcline, and an emended description of the genus Sulfurimonas.</title>
        <authorList>
            <person name="Wang S."/>
            <person name="Jiang L."/>
            <person name="Shao S."/>
        </authorList>
    </citation>
    <scope>NUCLEOTIDE SEQUENCE [LARGE SCALE GENOMIC DNA]</scope>
    <source>
        <strain evidence="6 7">GYSZ_1</strain>
    </source>
</reference>
<evidence type="ECO:0000256" key="1">
    <source>
        <dbReference type="ARBA" id="ARBA00022536"/>
    </source>
</evidence>
<dbReference type="PANTHER" id="PTHR11219">
    <property type="entry name" value="TENEURIN AND N-ACETYLGLUCOSAMINE-1-PHOSPHODIESTER ALPHA-N-ACETYLGLUCOSAMINIDASE"/>
    <property type="match status" value="1"/>
</dbReference>
<evidence type="ECO:0000313" key="6">
    <source>
        <dbReference type="EMBL" id="QFR48818.1"/>
    </source>
</evidence>
<dbReference type="NCBIfam" id="TIGR03696">
    <property type="entry name" value="Rhs_assc_core"/>
    <property type="match status" value="1"/>
</dbReference>
<dbReference type="NCBIfam" id="TIGR01643">
    <property type="entry name" value="YD_repeat_2x"/>
    <property type="match status" value="3"/>
</dbReference>
<name>A0A5P8NZF2_9BACT</name>
<dbReference type="KEGG" id="sulg:FJR48_03410"/>
<dbReference type="Pfam" id="PF16403">
    <property type="entry name" value="Bact_surface_Ig-like"/>
    <property type="match status" value="1"/>
</dbReference>
<keyword evidence="3" id="KW-1015">Disulfide bond</keyword>
<dbReference type="PANTHER" id="PTHR11219:SF69">
    <property type="entry name" value="TENEURIN-A"/>
    <property type="match status" value="1"/>
</dbReference>
<organism evidence="6 7">
    <name type="scientific">Sulfurimonas lithotrophica</name>
    <dbReference type="NCBI Taxonomy" id="2590022"/>
    <lineage>
        <taxon>Bacteria</taxon>
        <taxon>Pseudomonadati</taxon>
        <taxon>Campylobacterota</taxon>
        <taxon>Epsilonproteobacteria</taxon>
        <taxon>Campylobacterales</taxon>
        <taxon>Sulfurimonadaceae</taxon>
        <taxon>Sulfurimonas</taxon>
    </lineage>
</organism>
<evidence type="ECO:0000256" key="4">
    <source>
        <dbReference type="SAM" id="MobiDB-lite"/>
    </source>
</evidence>
<dbReference type="InterPro" id="IPR013783">
    <property type="entry name" value="Ig-like_fold"/>
</dbReference>
<dbReference type="Pfam" id="PF25020">
    <property type="entry name" value="TTR_TEN1-4"/>
    <property type="match status" value="1"/>
</dbReference>
<keyword evidence="2" id="KW-0677">Repeat</keyword>
<gene>
    <name evidence="6" type="ORF">FJR48_03410</name>
</gene>
<proteinExistence type="predicted"/>
<dbReference type="InterPro" id="IPR032179">
    <property type="entry name" value="Cry22Aa_Ig-like"/>
</dbReference>
<dbReference type="InterPro" id="IPR003343">
    <property type="entry name" value="Big_2"/>
</dbReference>
<dbReference type="InterPro" id="IPR006530">
    <property type="entry name" value="YD"/>
</dbReference>
<sequence>MRSLLFVFTLLFVLTQPLSAGWFDFFNFHHKKETNTLEHITFTPKANEKNVSPDIIITATFDDDIDPLCVRKNNIIVKKISGKRKRVHGELSYNENTKTISFTPNKQLLEGKYRVAFKNLIKIQKDGHKHKKFKLKHIHYSFEVSEKPVDSNAPVITLNGESTITLYKDDNYFEEGATAYDDEDGVVDVNISSNVDTTTVGSYTVTYTAQDSVGNKSTLTRYVEVIEPPVVLESLSLSTNTNILRVDQSTNIILIASYSDGSSEDIVYDAMYDMSDPSILSINGNSLDALAEGTSTITATLNGITSNTIQIEVKAPIDTSNFNFTHFGSQYTKYIPADATLTKYDEELFAMVTGKILAEDSTPLSGVKVTIHNHPEYGSQITNAKGEYYFATEGAAHLTMRYQKNGFTTIDRKLYVQPQDWSIADDVTMLQEDIKVTTIDLSSTTPQLHISTPVVDDRGQRSATIVFDGITKATVTSKDGTTRELTSIDVRATEFKTPKSMPSDLPIETAYTYCTDIKVDGVSDDENVTFNAPVVMYVENFLGFNVGEIVPVGYYDRNKGKWIGSENGVVVELLDTDGDGVIDALDSTGDGQANDIDGDGLTEDEVTGIKDNPNYQAGNTYWRSKFNHFTPWDCNWPYGPPSDAESPDEPDVSDQNPPNDCGISTNSYITTKTRVFHEDIPIAGTDKVLHYSSKRVDGYKHIIDTSINTSNIPSSVQKVSVKLKVAGHTFVKEATIGELSNLQFIWDGKDILGNKLSGESNAKIIVSYEYNLVYYRASSAFTQAWAQAGTGSIAVRGRSQMDMVTTKDININTDVTSSSNTISNGWSIEDNIYLRLFERGILQGIKGRKYIEIKNGLLFSVENEPKNRLNYFQILKDRYFALYLKYPSASLGSLSNTVSLISFNFIDGKKSNKELTTLGTYSNFNFKLSYEDRPENGYDVYALHKGTIYEGISDRNFLDPSKSIPELKKKLKARMDTSTPFMIVTNSNGGDINRDDNYWTVFQPDKVLLDKLNQIYNIDTVLDLSTLPEYQNIGIRSDNIVVFEGKLGYVFNKKTGILEKVFDNDNKIIISEYTHNTENLISSITDNFSNITTVTRDYNDVPTLITAPNGQKTYLNISENGDLNSVEYEDGSVYNFEYDNNSLMTRKIDPNGNEATMYYDENGRIYQENDHLGANWDFSKINNENKSTYIITKPEGDETISTDTKQGDGSTLSQISLPSGDTVSSVFSENQMNYVTTKNGVETNVIYIKDILNQQKILSSYTTTQPSGLKNITTYHSNYDGNQIDINYKTKTITKNSKVTKIVEDYNNATKTITTPESRTLSSSYNKENRLTTSVQSGTLLPTTYEYDAKGRVVKEMTGSRIVSYSYDSKGNIATVTNAKGETTNYAYDIMDRVTTITYPNGTTENYEYDFNSNMTKLTTPTPSNFNFTYNGIDKRTSLTSPLGYQTSYTYNKNRKLTSTTRPSGNTISNTYVNDRLTSTTTSEGTVNYTYLFDEKVGSITDANAKIVYGYDGELLTSVSQSGVLNQSINYTYNNDFLVTSSTYAGATENYTYDDDGLLTSSGAFNITRDADNGYATKVSDGVLNINKEYNDYGELISKSDNTLTYQLQRDAKGMISQKTESLNGVDATYDYEYDSRGRLTTVTKDNQTVENYTYDKNGNRVSATINGVTTTAYYTLDDQTEVYGDNTYTYDEDGQLVSKQSSLGTTTYTYNTYGTLTGVTLEDGTAIKYHLNPLNQKIAKEVNGVIVEKYLWENLTTLLAIYDGNDNLVQRYNYSDERVPISLTQDNQTYYLHYDQVGTLKLVTDAEHNVVKEITYDTYGNILNDSNLNFKIPFGFAGGLSDRDTNLVHFGHREYDPYAAKWTTKDPIDFSGGDTNLYGYVLNDPVNLVDPTGEFGVAGAAAGGFVGLISSFIDPCTGQVKFQGYKNLAINTLSGAAFGAIGASFSNLTYAGAIGGLGTSFLSSLVNYASAPSCKKEESCQ</sequence>
<dbReference type="Gene3D" id="2.180.10.10">
    <property type="entry name" value="RHS repeat-associated core"/>
    <property type="match status" value="2"/>
</dbReference>
<keyword evidence="7" id="KW-1185">Reference proteome</keyword>
<dbReference type="SUPFAM" id="SSF49464">
    <property type="entry name" value="Carboxypeptidase regulatory domain-like"/>
    <property type="match status" value="1"/>
</dbReference>
<evidence type="ECO:0000256" key="3">
    <source>
        <dbReference type="ARBA" id="ARBA00023157"/>
    </source>
</evidence>
<dbReference type="OrthoDB" id="8481850at2"/>
<accession>A0A5P8NZF2</accession>
<dbReference type="InterPro" id="IPR008969">
    <property type="entry name" value="CarboxyPept-like_regulatory"/>
</dbReference>
<evidence type="ECO:0000313" key="7">
    <source>
        <dbReference type="Proteomes" id="UP000326944"/>
    </source>
</evidence>
<feature type="region of interest" description="Disordered" evidence="4">
    <location>
        <begin position="639"/>
        <end position="661"/>
    </location>
</feature>
<dbReference type="SMART" id="SM00635">
    <property type="entry name" value="BID_2"/>
    <property type="match status" value="1"/>
</dbReference>
<dbReference type="EMBL" id="CP043617">
    <property type="protein sequence ID" value="QFR48818.1"/>
    <property type="molecule type" value="Genomic_DNA"/>
</dbReference>
<evidence type="ECO:0000259" key="5">
    <source>
        <dbReference type="SMART" id="SM00635"/>
    </source>
</evidence>